<dbReference type="EMBL" id="JAHLPM010000027">
    <property type="protein sequence ID" value="MBU5440168.1"/>
    <property type="molecule type" value="Genomic_DNA"/>
</dbReference>
<feature type="domain" description="SLH" evidence="2">
    <location>
        <begin position="415"/>
        <end position="477"/>
    </location>
</feature>
<comment type="caution">
    <text evidence="3">The sequence shown here is derived from an EMBL/GenBank/DDBJ whole genome shotgun (WGS) entry which is preliminary data.</text>
</comment>
<feature type="domain" description="SLH" evidence="2">
    <location>
        <begin position="480"/>
        <end position="539"/>
    </location>
</feature>
<feature type="region of interest" description="Disordered" evidence="1">
    <location>
        <begin position="123"/>
        <end position="153"/>
    </location>
</feature>
<feature type="compositionally biased region" description="Basic and acidic residues" evidence="1">
    <location>
        <begin position="123"/>
        <end position="137"/>
    </location>
</feature>
<feature type="domain" description="SLH" evidence="2">
    <location>
        <begin position="355"/>
        <end position="414"/>
    </location>
</feature>
<gene>
    <name evidence="3" type="ORF">KQI42_19425</name>
</gene>
<reference evidence="3 4" key="1">
    <citation type="submission" date="2021-06" db="EMBL/GenBank/DDBJ databases">
        <authorList>
            <person name="Sun Q."/>
            <person name="Li D."/>
        </authorList>
    </citation>
    <scope>NUCLEOTIDE SEQUENCE [LARGE SCALE GENOMIC DNA]</scope>
    <source>
        <strain evidence="3 4">MSJ-40</strain>
    </source>
</reference>
<dbReference type="PROSITE" id="PS51272">
    <property type="entry name" value="SLH"/>
    <property type="match status" value="3"/>
</dbReference>
<dbReference type="Pfam" id="PF00395">
    <property type="entry name" value="SLH"/>
    <property type="match status" value="3"/>
</dbReference>
<evidence type="ECO:0000313" key="4">
    <source>
        <dbReference type="Proteomes" id="UP000749471"/>
    </source>
</evidence>
<evidence type="ECO:0000313" key="3">
    <source>
        <dbReference type="EMBL" id="MBU5440168.1"/>
    </source>
</evidence>
<proteinExistence type="predicted"/>
<dbReference type="InterPro" id="IPR001119">
    <property type="entry name" value="SLH_dom"/>
</dbReference>
<dbReference type="PANTHER" id="PTHR43308">
    <property type="entry name" value="OUTER MEMBRANE PROTEIN ALPHA-RELATED"/>
    <property type="match status" value="1"/>
</dbReference>
<dbReference type="InterPro" id="IPR051465">
    <property type="entry name" value="Cell_Envelope_Struct_Comp"/>
</dbReference>
<sequence length="539" mass="61788">MYKRIISILMMIALLMISTISVSYANKGEYYLNFNLDKEIFYTGEYITGKGIVMHESKGAKNTDISVVVEDITGLSLYKIDQYTTQENGEFFIKFKLPLTLKPDNYVIKVKAFNNMEERTFKLINKENPEEPKEPEKPTPSTSETENKVGKTNISKSPYKKEIDCGWLTISKNEIGKTVALIEVKKEKIEKQISNKSTEKLVIRGDIKEEVDEIIVRIESNFISHISENKKELEFIINELLLKIEASVLDVKDSYFIELRINKDNEIFSKEFTQFSKVYGMRFVSIKGNKVNDINIENPIYMAIKYDLDKDSNFEKIGLYVEDSTEKFKFVGGKIDRDGRIGKEIKIPGKYVVLQYDKKFKDVDIGWANNAIEVLVSRDIINGVDSMNFKPNNTITRGEFCKILVKALDLKPVNSNIIFKDIVDNQMYSEDIKVLASLNIVDGHNGRFRPNNEITREEMVVIIVRALNHIGYEKDNIDKDLKFIDKDNISSWAKEAVSMANSVGIVEGIDKKEFAPKSKASRAETAVMVYRLLKISNLF</sequence>
<dbReference type="Proteomes" id="UP000749471">
    <property type="component" value="Unassembled WGS sequence"/>
</dbReference>
<evidence type="ECO:0000256" key="1">
    <source>
        <dbReference type="SAM" id="MobiDB-lite"/>
    </source>
</evidence>
<dbReference type="PANTHER" id="PTHR43308:SF5">
    <property type="entry name" value="S-LAYER PROTEIN _ PEPTIDOGLYCAN ENDO-BETA-N-ACETYLGLUCOSAMINIDASE"/>
    <property type="match status" value="1"/>
</dbReference>
<evidence type="ECO:0000259" key="2">
    <source>
        <dbReference type="PROSITE" id="PS51272"/>
    </source>
</evidence>
<name>A0ABS6EDC4_9FIRM</name>
<dbReference type="RefSeq" id="WP_216522185.1">
    <property type="nucleotide sequence ID" value="NZ_JAHLPM010000027.1"/>
</dbReference>
<protein>
    <submittedName>
        <fullName evidence="3">S-layer homology domain-containing protein</fullName>
    </submittedName>
</protein>
<keyword evidence="4" id="KW-1185">Reference proteome</keyword>
<accession>A0ABS6EDC4</accession>
<organism evidence="3 4">
    <name type="scientific">Tissierella simiarum</name>
    <dbReference type="NCBI Taxonomy" id="2841534"/>
    <lineage>
        <taxon>Bacteria</taxon>
        <taxon>Bacillati</taxon>
        <taxon>Bacillota</taxon>
        <taxon>Tissierellia</taxon>
        <taxon>Tissierellales</taxon>
        <taxon>Tissierellaceae</taxon>
        <taxon>Tissierella</taxon>
    </lineage>
</organism>